<dbReference type="InterPro" id="IPR022655">
    <property type="entry name" value="DUF1553"/>
</dbReference>
<comment type="caution">
    <text evidence="5">The sequence shown here is derived from an EMBL/GenBank/DDBJ whole genome shotgun (WGS) entry which is preliminary data.</text>
</comment>
<dbReference type="GO" id="GO:0009055">
    <property type="term" value="F:electron transfer activity"/>
    <property type="evidence" value="ECO:0007669"/>
    <property type="project" value="InterPro"/>
</dbReference>
<reference evidence="5 6" key="1">
    <citation type="submission" date="2018-02" db="EMBL/GenBank/DDBJ databases">
        <title>Comparative genomes isolates from brazilian mangrove.</title>
        <authorList>
            <person name="Araujo J.E."/>
            <person name="Taketani R.G."/>
            <person name="Silva M.C.P."/>
            <person name="Loureco M.V."/>
            <person name="Andreote F.D."/>
        </authorList>
    </citation>
    <scope>NUCLEOTIDE SEQUENCE [LARGE SCALE GENOMIC DNA]</scope>
    <source>
        <strain evidence="5 6">HEX-2 MGV</strain>
    </source>
</reference>
<feature type="domain" description="Cytochrome C Planctomycete-type" evidence="4">
    <location>
        <begin position="40"/>
        <end position="95"/>
    </location>
</feature>
<dbReference type="Pfam" id="PF07635">
    <property type="entry name" value="PSCyt1"/>
    <property type="match status" value="1"/>
</dbReference>
<dbReference type="OrthoDB" id="127107at2"/>
<dbReference type="PANTHER" id="PTHR35889:SF3">
    <property type="entry name" value="F-BOX DOMAIN-CONTAINING PROTEIN"/>
    <property type="match status" value="1"/>
</dbReference>
<name>A0A2S8F257_9BACT</name>
<dbReference type="Pfam" id="PF07583">
    <property type="entry name" value="PSCyt2"/>
    <property type="match status" value="1"/>
</dbReference>
<dbReference type="InterPro" id="IPR011429">
    <property type="entry name" value="Cyt_c_Planctomycete-type"/>
</dbReference>
<keyword evidence="1" id="KW-0732">Signal</keyword>
<sequence length="1010" mass="112703">MNRFFSSLIALIALVPAALAVADEPISYSRDIKPLLSNSCYTCHGPDQHTREADLRLDMRDAAISHAIVPGKPGESELIARIASNEADTQMPPAESNRPRLTPEEVDLMREWIAQGAKYDEHWSYIPAQRHQIPEANRTSPIDYFINQRLAEKNITPASKADARTLIRRLYFDLNGLPPTSADVAIFEADPSPQAYQMYVDRLLASPRFGERMAIHWLDLVRYGDSVGIHGDQEWSMSPYRDYVIQSFNENKPFDQFTIEQLAGDLLPDATREQQIASGYNRLNMITAEGGAQAKEYLAKYAADRVRTTSTVWLGATMGCSECHDHKFDPYTIKEFYEFAAFFADLKEQGVYSGSSRTSYWGPNIMVPTDDQATRLQELDQQIAALEKQLQTDTPELASDQRQWEAELPAAAAWHPLKPTSLTSKPEVTWKQLDDDSLLATGANPDKPTYELQFTTNLPKATAIRLEVMPDDSLPAKGPGRAGNGNFVLNGFQLSVDDKPVALHSATATHAQDGWAPGGLLSAKPGDGWAILPQVGKANEVVFELKEDLALTPASKLTVTMTHNYGSSHAIGRFRISLVDSPRPVLAGKGVGVPNDIRAIVDLPNNQRTPEQQQKLATFYRTIAPRLDQARKDLAARKEDHKKLTDSITTTLVSVSVEPRTMRVLPRGNWLDDSGEIVQPGVPGFLGYDIEAGDQRATRLDLAHWLVDRRNPLTARVFVNRLWQLMFGRGLVTTSDDLGSQGSVPSNPQLLDWLAGEFVDSGWNVKHIIRLIVLSDAYQRSSARSPELKQKDLNNSLLAAQSSFRLPAEMIRDNALASSGLLVEKLGGESARPYQPPGYWSHLNFPMREYQRDHGDNLYRRGLYTHWQRTYLHPSLAAFDAPTREECTVRRNLSNTPQQALVLMNDPTYVEAARALAALLIQQGGDTPRNKINFGMQAVQQRNASDEEAHILLDIYQKHHQQYAADNDAARKLLEVGEYQVPADIDPANLAAWMSVARVLLNLNETITRY</sequence>
<evidence type="ECO:0000256" key="1">
    <source>
        <dbReference type="SAM" id="SignalP"/>
    </source>
</evidence>
<dbReference type="AlphaFoldDB" id="A0A2S8F257"/>
<dbReference type="RefSeq" id="WP_105357608.1">
    <property type="nucleotide sequence ID" value="NZ_PUIA01000069.1"/>
</dbReference>
<dbReference type="GO" id="GO:0020037">
    <property type="term" value="F:heme binding"/>
    <property type="evidence" value="ECO:0007669"/>
    <property type="project" value="InterPro"/>
</dbReference>
<evidence type="ECO:0008006" key="7">
    <source>
        <dbReference type="Google" id="ProtNLM"/>
    </source>
</evidence>
<dbReference type="EMBL" id="PUIA01000069">
    <property type="protein sequence ID" value="PQO25994.1"/>
    <property type="molecule type" value="Genomic_DNA"/>
</dbReference>
<evidence type="ECO:0000313" key="5">
    <source>
        <dbReference type="EMBL" id="PQO25994.1"/>
    </source>
</evidence>
<dbReference type="InterPro" id="IPR011444">
    <property type="entry name" value="DUF1549"/>
</dbReference>
<evidence type="ECO:0000259" key="4">
    <source>
        <dbReference type="Pfam" id="PF07635"/>
    </source>
</evidence>
<gene>
    <name evidence="5" type="ORF">C5Y96_21320</name>
</gene>
<dbReference type="InterPro" id="IPR036909">
    <property type="entry name" value="Cyt_c-like_dom_sf"/>
</dbReference>
<evidence type="ECO:0000313" key="6">
    <source>
        <dbReference type="Proteomes" id="UP000240009"/>
    </source>
</evidence>
<dbReference type="PANTHER" id="PTHR35889">
    <property type="entry name" value="CYCLOINULO-OLIGOSACCHARIDE FRUCTANOTRANSFERASE-RELATED"/>
    <property type="match status" value="1"/>
</dbReference>
<dbReference type="Pfam" id="PF07587">
    <property type="entry name" value="PSD1"/>
    <property type="match status" value="1"/>
</dbReference>
<feature type="domain" description="DUF1553" evidence="3">
    <location>
        <begin position="698"/>
        <end position="954"/>
    </location>
</feature>
<accession>A0A2S8F257</accession>
<feature type="domain" description="DUF1549" evidence="2">
    <location>
        <begin position="141"/>
        <end position="347"/>
    </location>
</feature>
<proteinExistence type="predicted"/>
<dbReference type="SUPFAM" id="SSF46626">
    <property type="entry name" value="Cytochrome c"/>
    <property type="match status" value="1"/>
</dbReference>
<feature type="chain" id="PRO_5015392393" description="Peptidylprolyl isomerase" evidence="1">
    <location>
        <begin position="23"/>
        <end position="1010"/>
    </location>
</feature>
<evidence type="ECO:0000259" key="2">
    <source>
        <dbReference type="Pfam" id="PF07583"/>
    </source>
</evidence>
<feature type="signal peptide" evidence="1">
    <location>
        <begin position="1"/>
        <end position="22"/>
    </location>
</feature>
<dbReference type="Proteomes" id="UP000240009">
    <property type="component" value="Unassembled WGS sequence"/>
</dbReference>
<protein>
    <recommendedName>
        <fullName evidence="7">Peptidylprolyl isomerase</fullName>
    </recommendedName>
</protein>
<evidence type="ECO:0000259" key="3">
    <source>
        <dbReference type="Pfam" id="PF07587"/>
    </source>
</evidence>
<organism evidence="5 6">
    <name type="scientific">Blastopirellula marina</name>
    <dbReference type="NCBI Taxonomy" id="124"/>
    <lineage>
        <taxon>Bacteria</taxon>
        <taxon>Pseudomonadati</taxon>
        <taxon>Planctomycetota</taxon>
        <taxon>Planctomycetia</taxon>
        <taxon>Pirellulales</taxon>
        <taxon>Pirellulaceae</taxon>
        <taxon>Blastopirellula</taxon>
    </lineage>
</organism>